<dbReference type="PROSITE" id="PS00092">
    <property type="entry name" value="N6_MTASE"/>
    <property type="match status" value="1"/>
</dbReference>
<dbReference type="STRING" id="1121301.SAMN02745912_01734"/>
<sequence>MRVISGEAKGIRLSTLKGTDTRPTSDKVKESIFNILAPYIEKSKVLDLFSGTGNLGIEAVSRGAESAFLVEKNRKCYDIIKKNIMKTKLNDKIKIIIKDVYSTLKNFSKIGEKFDIIFMDPPYLKGHILTCLKEIKELDLLNEDGIIVAEHDIKDIIPETIDDLIKFKERKYGGTMISFYHKED</sequence>
<dbReference type="Pfam" id="PF03602">
    <property type="entry name" value="Cons_hypoth95"/>
    <property type="match status" value="1"/>
</dbReference>
<evidence type="ECO:0000313" key="3">
    <source>
        <dbReference type="EMBL" id="SHJ95443.1"/>
    </source>
</evidence>
<dbReference type="AlphaFoldDB" id="A0A1M6NIE9"/>
<dbReference type="NCBIfam" id="TIGR00095">
    <property type="entry name" value="16S rRNA (guanine(966)-N(2))-methyltransferase RsmD"/>
    <property type="match status" value="1"/>
</dbReference>
<dbReference type="PIRSF" id="PIRSF004553">
    <property type="entry name" value="CHP00095"/>
    <property type="match status" value="1"/>
</dbReference>
<dbReference type="GO" id="GO:0008168">
    <property type="term" value="F:methyltransferase activity"/>
    <property type="evidence" value="ECO:0007669"/>
    <property type="project" value="UniProtKB-KW"/>
</dbReference>
<dbReference type="InterPro" id="IPR029063">
    <property type="entry name" value="SAM-dependent_MTases_sf"/>
</dbReference>
<evidence type="ECO:0000256" key="2">
    <source>
        <dbReference type="ARBA" id="ARBA00022679"/>
    </source>
</evidence>
<dbReference type="InterPro" id="IPR004398">
    <property type="entry name" value="RNA_MeTrfase_RsmD"/>
</dbReference>
<evidence type="ECO:0000313" key="4">
    <source>
        <dbReference type="Proteomes" id="UP000184465"/>
    </source>
</evidence>
<keyword evidence="2 3" id="KW-0808">Transferase</keyword>
<dbReference type="CDD" id="cd02440">
    <property type="entry name" value="AdoMet_MTases"/>
    <property type="match status" value="1"/>
</dbReference>
<dbReference type="SUPFAM" id="SSF53335">
    <property type="entry name" value="S-adenosyl-L-methionine-dependent methyltransferases"/>
    <property type="match status" value="1"/>
</dbReference>
<organism evidence="3 4">
    <name type="scientific">Paramaledivibacter caminithermalis (strain DSM 15212 / CIP 107654 / DViRD3)</name>
    <name type="common">Clostridium caminithermale</name>
    <dbReference type="NCBI Taxonomy" id="1121301"/>
    <lineage>
        <taxon>Bacteria</taxon>
        <taxon>Bacillati</taxon>
        <taxon>Bacillota</taxon>
        <taxon>Clostridia</taxon>
        <taxon>Peptostreptococcales</taxon>
        <taxon>Caminicellaceae</taxon>
        <taxon>Paramaledivibacter</taxon>
    </lineage>
</organism>
<protein>
    <submittedName>
        <fullName evidence="3">16S rRNA (Guanine(966)-N(2))-methyltransferase RsmD</fullName>
    </submittedName>
</protein>
<accession>A0A1M6NIE9</accession>
<dbReference type="Gene3D" id="3.40.50.150">
    <property type="entry name" value="Vaccinia Virus protein VP39"/>
    <property type="match status" value="1"/>
</dbReference>
<dbReference type="GO" id="GO:0003676">
    <property type="term" value="F:nucleic acid binding"/>
    <property type="evidence" value="ECO:0007669"/>
    <property type="project" value="InterPro"/>
</dbReference>
<dbReference type="PANTHER" id="PTHR43542:SF1">
    <property type="entry name" value="METHYLTRANSFERASE"/>
    <property type="match status" value="1"/>
</dbReference>
<gene>
    <name evidence="3" type="ORF">SAMN02745912_01734</name>
</gene>
<dbReference type="Proteomes" id="UP000184465">
    <property type="component" value="Unassembled WGS sequence"/>
</dbReference>
<keyword evidence="4" id="KW-1185">Reference proteome</keyword>
<dbReference type="GO" id="GO:0031167">
    <property type="term" value="P:rRNA methylation"/>
    <property type="evidence" value="ECO:0007669"/>
    <property type="project" value="InterPro"/>
</dbReference>
<dbReference type="PANTHER" id="PTHR43542">
    <property type="entry name" value="METHYLTRANSFERASE"/>
    <property type="match status" value="1"/>
</dbReference>
<proteinExistence type="predicted"/>
<name>A0A1M6NIE9_PARC5</name>
<dbReference type="InterPro" id="IPR002052">
    <property type="entry name" value="DNA_methylase_N6_adenine_CS"/>
</dbReference>
<evidence type="ECO:0000256" key="1">
    <source>
        <dbReference type="ARBA" id="ARBA00022603"/>
    </source>
</evidence>
<keyword evidence="1 3" id="KW-0489">Methyltransferase</keyword>
<reference evidence="3 4" key="1">
    <citation type="submission" date="2016-11" db="EMBL/GenBank/DDBJ databases">
        <authorList>
            <person name="Jaros S."/>
            <person name="Januszkiewicz K."/>
            <person name="Wedrychowicz H."/>
        </authorList>
    </citation>
    <scope>NUCLEOTIDE SEQUENCE [LARGE SCALE GENOMIC DNA]</scope>
    <source>
        <strain evidence="3 4">DSM 15212</strain>
    </source>
</reference>
<dbReference type="EMBL" id="FRAG01000017">
    <property type="protein sequence ID" value="SHJ95443.1"/>
    <property type="molecule type" value="Genomic_DNA"/>
</dbReference>